<protein>
    <submittedName>
        <fullName evidence="1">Uncharacterized protein</fullName>
    </submittedName>
</protein>
<sequence>MEKLRATRRHAASLNPHEQGIEEAQLGCGAASPAKVQSLKDCDVPLKCRPRDMRPQLCLNITKIWTQPLKPKNGATPLMWLSLLPSATCSSGWPL</sequence>
<dbReference type="EMBL" id="CM037629">
    <property type="protein sequence ID" value="KAH7990545.1"/>
    <property type="molecule type" value="Genomic_DNA"/>
</dbReference>
<evidence type="ECO:0000313" key="1">
    <source>
        <dbReference type="EMBL" id="KAH7990545.1"/>
    </source>
</evidence>
<comment type="caution">
    <text evidence="1">The sequence shown here is derived from an EMBL/GenBank/DDBJ whole genome shotgun (WGS) entry which is preliminary data.</text>
</comment>
<reference evidence="1" key="1">
    <citation type="submission" date="2021-08" db="EMBL/GenBank/DDBJ databases">
        <title>The first chromosome-level gecko genome reveals the dynamic sex chromosomes of Neotropical dwarf geckos (Sphaerodactylidae: Sphaerodactylus).</title>
        <authorList>
            <person name="Pinto B.J."/>
            <person name="Keating S.E."/>
            <person name="Gamble T."/>
        </authorList>
    </citation>
    <scope>NUCLEOTIDE SEQUENCE</scope>
    <source>
        <strain evidence="1">TG3544</strain>
    </source>
</reference>
<proteinExistence type="predicted"/>
<keyword evidence="2" id="KW-1185">Reference proteome</keyword>
<organism evidence="1 2">
    <name type="scientific">Sphaerodactylus townsendi</name>
    <dbReference type="NCBI Taxonomy" id="933632"/>
    <lineage>
        <taxon>Eukaryota</taxon>
        <taxon>Metazoa</taxon>
        <taxon>Chordata</taxon>
        <taxon>Craniata</taxon>
        <taxon>Vertebrata</taxon>
        <taxon>Euteleostomi</taxon>
        <taxon>Lepidosauria</taxon>
        <taxon>Squamata</taxon>
        <taxon>Bifurcata</taxon>
        <taxon>Gekkota</taxon>
        <taxon>Sphaerodactylidae</taxon>
        <taxon>Sphaerodactylus</taxon>
    </lineage>
</organism>
<name>A0ACB8EDR5_9SAUR</name>
<accession>A0ACB8EDR5</accession>
<gene>
    <name evidence="1" type="ORF">K3G42_008185</name>
</gene>
<evidence type="ECO:0000313" key="2">
    <source>
        <dbReference type="Proteomes" id="UP000827872"/>
    </source>
</evidence>
<dbReference type="Proteomes" id="UP000827872">
    <property type="component" value="Linkage Group LG16"/>
</dbReference>